<feature type="domain" description="HMA" evidence="2">
    <location>
        <begin position="2"/>
        <end position="70"/>
    </location>
</feature>
<dbReference type="InterPro" id="IPR036163">
    <property type="entry name" value="HMA_dom_sf"/>
</dbReference>
<evidence type="ECO:0000313" key="3">
    <source>
        <dbReference type="EMBL" id="OIQ86054.1"/>
    </source>
</evidence>
<dbReference type="SUPFAM" id="SSF55008">
    <property type="entry name" value="HMA, heavy metal-associated domain"/>
    <property type="match status" value="1"/>
</dbReference>
<evidence type="ECO:0000256" key="1">
    <source>
        <dbReference type="SAM" id="MobiDB-lite"/>
    </source>
</evidence>
<dbReference type="Gene3D" id="3.30.70.100">
    <property type="match status" value="1"/>
</dbReference>
<reference evidence="3" key="1">
    <citation type="submission" date="2016-10" db="EMBL/GenBank/DDBJ databases">
        <title>Sequence of Gallionella enrichment culture.</title>
        <authorList>
            <person name="Poehlein A."/>
            <person name="Muehling M."/>
            <person name="Daniel R."/>
        </authorList>
    </citation>
    <scope>NUCLEOTIDE SEQUENCE</scope>
</reference>
<dbReference type="CDD" id="cd00371">
    <property type="entry name" value="HMA"/>
    <property type="match status" value="1"/>
</dbReference>
<sequence>MTTTRYDVEGLTCGDCLAQVLEHVHDVAGVTQVKVDLVRDGSSSVTVTSRPHVGLGQVRDAVGEAGFALTGARTRIRERTPAPPVDDHEVRHGSSGDTEAGGARS</sequence>
<dbReference type="AlphaFoldDB" id="A0A1J5QR28"/>
<dbReference type="Pfam" id="PF00403">
    <property type="entry name" value="HMA"/>
    <property type="match status" value="1"/>
</dbReference>
<dbReference type="GO" id="GO:0046872">
    <property type="term" value="F:metal ion binding"/>
    <property type="evidence" value="ECO:0007669"/>
    <property type="project" value="InterPro"/>
</dbReference>
<comment type="caution">
    <text evidence="3">The sequence shown here is derived from an EMBL/GenBank/DDBJ whole genome shotgun (WGS) entry which is preliminary data.</text>
</comment>
<proteinExistence type="predicted"/>
<name>A0A1J5QR28_9ZZZZ</name>
<protein>
    <submittedName>
        <fullName evidence="3">Heavy-metal-associated domain protein</fullName>
    </submittedName>
</protein>
<accession>A0A1J5QR28</accession>
<dbReference type="PROSITE" id="PS50846">
    <property type="entry name" value="HMA_2"/>
    <property type="match status" value="1"/>
</dbReference>
<feature type="compositionally biased region" description="Basic and acidic residues" evidence="1">
    <location>
        <begin position="75"/>
        <end position="94"/>
    </location>
</feature>
<gene>
    <name evidence="3" type="ORF">GALL_320960</name>
</gene>
<feature type="region of interest" description="Disordered" evidence="1">
    <location>
        <begin position="72"/>
        <end position="105"/>
    </location>
</feature>
<dbReference type="InterPro" id="IPR006121">
    <property type="entry name" value="HMA_dom"/>
</dbReference>
<organism evidence="3">
    <name type="scientific">mine drainage metagenome</name>
    <dbReference type="NCBI Taxonomy" id="410659"/>
    <lineage>
        <taxon>unclassified sequences</taxon>
        <taxon>metagenomes</taxon>
        <taxon>ecological metagenomes</taxon>
    </lineage>
</organism>
<evidence type="ECO:0000259" key="2">
    <source>
        <dbReference type="PROSITE" id="PS50846"/>
    </source>
</evidence>
<dbReference type="EMBL" id="MLJW01000503">
    <property type="protein sequence ID" value="OIQ86054.1"/>
    <property type="molecule type" value="Genomic_DNA"/>
</dbReference>